<evidence type="ECO:0008006" key="3">
    <source>
        <dbReference type="Google" id="ProtNLM"/>
    </source>
</evidence>
<gene>
    <name evidence="1" type="ORF">SEVIR_5G205001v2</name>
</gene>
<protein>
    <recommendedName>
        <fullName evidence="3">Glucan endo-1,3-beta-D-glucosidase</fullName>
    </recommendedName>
</protein>
<dbReference type="EMBL" id="CM016556">
    <property type="protein sequence ID" value="TKW15036.1"/>
    <property type="molecule type" value="Genomic_DNA"/>
</dbReference>
<dbReference type="InterPro" id="IPR017853">
    <property type="entry name" value="GH"/>
</dbReference>
<sequence>MAALASLPRRPPRRGIGVAPLLLSYADASELGVTRPRWCRCSSRTASPWSGYYDANSTVLNALAKTGIKVTVMVPNENLAAAAADRSYALRWLRQHSLLASH</sequence>
<organism evidence="1 2">
    <name type="scientific">Setaria viridis</name>
    <name type="common">Green bristlegrass</name>
    <name type="synonym">Setaria italica subsp. viridis</name>
    <dbReference type="NCBI Taxonomy" id="4556"/>
    <lineage>
        <taxon>Eukaryota</taxon>
        <taxon>Viridiplantae</taxon>
        <taxon>Streptophyta</taxon>
        <taxon>Embryophyta</taxon>
        <taxon>Tracheophyta</taxon>
        <taxon>Spermatophyta</taxon>
        <taxon>Magnoliopsida</taxon>
        <taxon>Liliopsida</taxon>
        <taxon>Poales</taxon>
        <taxon>Poaceae</taxon>
        <taxon>PACMAD clade</taxon>
        <taxon>Panicoideae</taxon>
        <taxon>Panicodae</taxon>
        <taxon>Paniceae</taxon>
        <taxon>Cenchrinae</taxon>
        <taxon>Setaria</taxon>
    </lineage>
</organism>
<keyword evidence="2" id="KW-1185">Reference proteome</keyword>
<reference evidence="1" key="1">
    <citation type="submission" date="2019-03" db="EMBL/GenBank/DDBJ databases">
        <title>WGS assembly of Setaria viridis.</title>
        <authorList>
            <person name="Huang P."/>
            <person name="Jenkins J."/>
            <person name="Grimwood J."/>
            <person name="Barry K."/>
            <person name="Healey A."/>
            <person name="Mamidi S."/>
            <person name="Sreedasyam A."/>
            <person name="Shu S."/>
            <person name="Feldman M."/>
            <person name="Wu J."/>
            <person name="Yu Y."/>
            <person name="Chen C."/>
            <person name="Johnson J."/>
            <person name="Rokhsar D."/>
            <person name="Baxter I."/>
            <person name="Schmutz J."/>
            <person name="Brutnell T."/>
            <person name="Kellogg E."/>
        </authorList>
    </citation>
    <scope>NUCLEOTIDE SEQUENCE [LARGE SCALE GENOMIC DNA]</scope>
</reference>
<name>A0A4V6D6N1_SETVI</name>
<dbReference type="AlphaFoldDB" id="A0A4V6D6N1"/>
<evidence type="ECO:0000313" key="1">
    <source>
        <dbReference type="EMBL" id="TKW15036.1"/>
    </source>
</evidence>
<accession>A0A4V6D6N1</accession>
<evidence type="ECO:0000313" key="2">
    <source>
        <dbReference type="Proteomes" id="UP000298652"/>
    </source>
</evidence>
<dbReference type="Gramene" id="TKW15036">
    <property type="protein sequence ID" value="TKW15036"/>
    <property type="gene ID" value="SEVIR_5G205001v2"/>
</dbReference>
<dbReference type="Gene3D" id="3.20.20.80">
    <property type="entry name" value="Glycosidases"/>
    <property type="match status" value="1"/>
</dbReference>
<dbReference type="SUPFAM" id="SSF51445">
    <property type="entry name" value="(Trans)glycosidases"/>
    <property type="match status" value="1"/>
</dbReference>
<dbReference type="Proteomes" id="UP000298652">
    <property type="component" value="Chromosome 5"/>
</dbReference>
<proteinExistence type="predicted"/>